<dbReference type="STRING" id="1229727.Ga0080559_TMP4130"/>
<dbReference type="FunFam" id="3.40.50.720:FF:000003">
    <property type="entry name" value="S-(hydroxymethyl)glutathione dehydrogenase"/>
    <property type="match status" value="1"/>
</dbReference>
<evidence type="ECO:0000256" key="1">
    <source>
        <dbReference type="ARBA" id="ARBA00001947"/>
    </source>
</evidence>
<keyword evidence="5" id="KW-0520">NAD</keyword>
<comment type="cofactor">
    <cofactor evidence="1 6">
        <name>Zn(2+)</name>
        <dbReference type="ChEBI" id="CHEBI:29105"/>
    </cofactor>
</comment>
<sequence length="376" mass="39528">MKMKAAVLHAQGLPKPYAESTPYVIEEVDLEGPGPGEVLVEIRSAGLCHSDLTTMAGERARPLPFVGGHEGAGIVQEVGAGVQHLKPGDHVVMTIGGSCGVCRFCLKGKPQLCDAATQTRAEGRLPNGAMKMRLNGEPVKHYFGISAFAQYAVLTPDCLVKIDKAVPWDVAAIFGCAVATGVGAVLNTAQVRPGQHVAVFGLGGVGLSAVMGAKASGASRIIGIDLLDSKFDLARELGCTDCLRADDPELVQKVMDLTGGGVDVAIEVSGAMPALTSAWSLTAKTGEVIVVGLPKGGQTWPLDPTAMIFTEKTIRGSIMGGGIAMRDIPVYERMYLDGALQLNRLKSAEFGFDQINEGFDRLDRGEVIRQILLPHG</sequence>
<dbReference type="Proteomes" id="UP000186559">
    <property type="component" value="Chromosome"/>
</dbReference>
<dbReference type="EMBL" id="CP014796">
    <property type="protein sequence ID" value="APX24926.1"/>
    <property type="molecule type" value="Genomic_DNA"/>
</dbReference>
<dbReference type="InterPro" id="IPR036291">
    <property type="entry name" value="NAD(P)-bd_dom_sf"/>
</dbReference>
<evidence type="ECO:0000313" key="9">
    <source>
        <dbReference type="Proteomes" id="UP000186559"/>
    </source>
</evidence>
<dbReference type="Pfam" id="PF08240">
    <property type="entry name" value="ADH_N"/>
    <property type="match status" value="1"/>
</dbReference>
<reference evidence="8 9" key="1">
    <citation type="submission" date="2016-03" db="EMBL/GenBank/DDBJ databases">
        <title>Deep-sea bacteria in the southern Pacific.</title>
        <authorList>
            <person name="Tang K."/>
        </authorList>
    </citation>
    <scope>NUCLEOTIDE SEQUENCE [LARGE SCALE GENOMIC DNA]</scope>
    <source>
        <strain evidence="8 9">JLT2016</strain>
    </source>
</reference>
<keyword evidence="2 6" id="KW-0479">Metal-binding</keyword>
<dbReference type="PANTHER" id="PTHR43880">
    <property type="entry name" value="ALCOHOL DEHYDROGENASE"/>
    <property type="match status" value="1"/>
</dbReference>
<evidence type="ECO:0000313" key="8">
    <source>
        <dbReference type="EMBL" id="APX24926.1"/>
    </source>
</evidence>
<protein>
    <submittedName>
        <fullName evidence="8">Alcohol dehydrogenase</fullName>
        <ecNumber evidence="8">1.1.1.1</ecNumber>
    </submittedName>
</protein>
<dbReference type="PROSITE" id="PS00059">
    <property type="entry name" value="ADH_ZINC"/>
    <property type="match status" value="1"/>
</dbReference>
<dbReference type="GO" id="GO:0008270">
    <property type="term" value="F:zinc ion binding"/>
    <property type="evidence" value="ECO:0007669"/>
    <property type="project" value="InterPro"/>
</dbReference>
<dbReference type="InterPro" id="IPR013149">
    <property type="entry name" value="ADH-like_C"/>
</dbReference>
<keyword evidence="4 8" id="KW-0560">Oxidoreductase</keyword>
<dbReference type="SUPFAM" id="SSF50129">
    <property type="entry name" value="GroES-like"/>
    <property type="match status" value="2"/>
</dbReference>
<dbReference type="GO" id="GO:0051903">
    <property type="term" value="F:S-(hydroxymethyl)glutathione dehydrogenase [NAD(P)+] activity"/>
    <property type="evidence" value="ECO:0007669"/>
    <property type="project" value="TreeGrafter"/>
</dbReference>
<evidence type="ECO:0000259" key="7">
    <source>
        <dbReference type="SMART" id="SM00829"/>
    </source>
</evidence>
<proteinExistence type="inferred from homology"/>
<dbReference type="EC" id="1.1.1.1" evidence="8"/>
<keyword evidence="3 6" id="KW-0862">Zinc</keyword>
<dbReference type="Pfam" id="PF00107">
    <property type="entry name" value="ADH_zinc_N"/>
    <property type="match status" value="1"/>
</dbReference>
<dbReference type="RefSeq" id="WP_017468283.1">
    <property type="nucleotide sequence ID" value="NZ_BMEW01000001.1"/>
</dbReference>
<feature type="domain" description="Enoyl reductase (ER)" evidence="7">
    <location>
        <begin position="20"/>
        <end position="373"/>
    </location>
</feature>
<dbReference type="SUPFAM" id="SSF51735">
    <property type="entry name" value="NAD(P)-binding Rossmann-fold domains"/>
    <property type="match status" value="1"/>
</dbReference>
<organism evidence="8 9">
    <name type="scientific">Salipiger profundus</name>
    <dbReference type="NCBI Taxonomy" id="1229727"/>
    <lineage>
        <taxon>Bacteria</taxon>
        <taxon>Pseudomonadati</taxon>
        <taxon>Pseudomonadota</taxon>
        <taxon>Alphaproteobacteria</taxon>
        <taxon>Rhodobacterales</taxon>
        <taxon>Roseobacteraceae</taxon>
        <taxon>Salipiger</taxon>
    </lineage>
</organism>
<dbReference type="PANTHER" id="PTHR43880:SF12">
    <property type="entry name" value="ALCOHOL DEHYDROGENASE CLASS-3"/>
    <property type="match status" value="1"/>
</dbReference>
<dbReference type="SMART" id="SM00829">
    <property type="entry name" value="PKS_ER"/>
    <property type="match status" value="1"/>
</dbReference>
<dbReference type="KEGG" id="tpro:Ga0080559_TMP4130"/>
<dbReference type="InterPro" id="IPR011032">
    <property type="entry name" value="GroES-like_sf"/>
</dbReference>
<dbReference type="GO" id="GO:0046294">
    <property type="term" value="P:formaldehyde catabolic process"/>
    <property type="evidence" value="ECO:0007669"/>
    <property type="project" value="TreeGrafter"/>
</dbReference>
<comment type="similarity">
    <text evidence="6">Belongs to the zinc-containing alcohol dehydrogenase family.</text>
</comment>
<dbReference type="Gene3D" id="3.90.180.10">
    <property type="entry name" value="Medium-chain alcohol dehydrogenases, catalytic domain"/>
    <property type="match status" value="1"/>
</dbReference>
<dbReference type="GO" id="GO:0004022">
    <property type="term" value="F:alcohol dehydrogenase (NAD+) activity"/>
    <property type="evidence" value="ECO:0007669"/>
    <property type="project" value="UniProtKB-EC"/>
</dbReference>
<evidence type="ECO:0000256" key="5">
    <source>
        <dbReference type="ARBA" id="ARBA00023027"/>
    </source>
</evidence>
<dbReference type="InterPro" id="IPR013154">
    <property type="entry name" value="ADH-like_N"/>
</dbReference>
<evidence type="ECO:0000256" key="3">
    <source>
        <dbReference type="ARBA" id="ARBA00022833"/>
    </source>
</evidence>
<evidence type="ECO:0000256" key="2">
    <source>
        <dbReference type="ARBA" id="ARBA00022723"/>
    </source>
</evidence>
<gene>
    <name evidence="8" type="ORF">Ga0080559_TMP4130</name>
</gene>
<dbReference type="Gene3D" id="3.40.50.720">
    <property type="entry name" value="NAD(P)-binding Rossmann-like Domain"/>
    <property type="match status" value="1"/>
</dbReference>
<dbReference type="GO" id="GO:0005829">
    <property type="term" value="C:cytosol"/>
    <property type="evidence" value="ECO:0007669"/>
    <property type="project" value="TreeGrafter"/>
</dbReference>
<dbReference type="InterPro" id="IPR002328">
    <property type="entry name" value="ADH_Zn_CS"/>
</dbReference>
<name>A0A1U7DA25_9RHOB</name>
<dbReference type="AlphaFoldDB" id="A0A1U7DA25"/>
<dbReference type="OrthoDB" id="9770544at2"/>
<dbReference type="InterPro" id="IPR020843">
    <property type="entry name" value="ER"/>
</dbReference>
<keyword evidence="9" id="KW-1185">Reference proteome</keyword>
<evidence type="ECO:0000256" key="6">
    <source>
        <dbReference type="RuleBase" id="RU361277"/>
    </source>
</evidence>
<evidence type="ECO:0000256" key="4">
    <source>
        <dbReference type="ARBA" id="ARBA00023002"/>
    </source>
</evidence>
<accession>A0A1U7DA25</accession>